<dbReference type="GO" id="GO:0016791">
    <property type="term" value="F:phosphatase activity"/>
    <property type="evidence" value="ECO:0007669"/>
    <property type="project" value="TreeGrafter"/>
</dbReference>
<keyword evidence="4" id="KW-0157">Chromophore</keyword>
<dbReference type="Gene3D" id="3.30.450.40">
    <property type="match status" value="1"/>
</dbReference>
<reference evidence="7 8" key="1">
    <citation type="submission" date="2017-10" db="EMBL/GenBank/DDBJ databases">
        <title>Sequencing the genomes of 1000 actinobacteria strains.</title>
        <authorList>
            <person name="Klenk H.-P."/>
        </authorList>
    </citation>
    <scope>NUCLEOTIDE SEQUENCE [LARGE SCALE GENOMIC DNA]</scope>
    <source>
        <strain evidence="7 8">DSM 21863</strain>
    </source>
</reference>
<dbReference type="PANTHER" id="PTHR43156">
    <property type="entry name" value="STAGE II SPORULATION PROTEIN E-RELATED"/>
    <property type="match status" value="1"/>
</dbReference>
<dbReference type="Pfam" id="PF07228">
    <property type="entry name" value="SpoIIE"/>
    <property type="match status" value="1"/>
</dbReference>
<dbReference type="GO" id="GO:0009584">
    <property type="term" value="P:detection of visible light"/>
    <property type="evidence" value="ECO:0007669"/>
    <property type="project" value="InterPro"/>
</dbReference>
<dbReference type="Gene3D" id="3.30.450.270">
    <property type="match status" value="1"/>
</dbReference>
<dbReference type="SUPFAM" id="SSF55785">
    <property type="entry name" value="PYP-like sensor domain (PAS domain)"/>
    <property type="match status" value="1"/>
</dbReference>
<dbReference type="InterPro" id="IPR029016">
    <property type="entry name" value="GAF-like_dom_sf"/>
</dbReference>
<name>A0A2A9ETI4_9MICO</name>
<protein>
    <submittedName>
        <fullName evidence="7">PAS domain-containing protein</fullName>
    </submittedName>
</protein>
<evidence type="ECO:0000256" key="1">
    <source>
        <dbReference type="ARBA" id="ARBA00022543"/>
    </source>
</evidence>
<dbReference type="GO" id="GO:0009881">
    <property type="term" value="F:photoreceptor activity"/>
    <property type="evidence" value="ECO:0007669"/>
    <property type="project" value="UniProtKB-KW"/>
</dbReference>
<feature type="domain" description="Phytochrome chromophore attachment site" evidence="6">
    <location>
        <begin position="161"/>
        <end position="320"/>
    </location>
</feature>
<dbReference type="PRINTS" id="PR01033">
    <property type="entry name" value="PHYTOCHROME"/>
</dbReference>
<evidence type="ECO:0000256" key="3">
    <source>
        <dbReference type="ARBA" id="ARBA00022801"/>
    </source>
</evidence>
<dbReference type="PROSITE" id="PS50046">
    <property type="entry name" value="PHYTOCHROME_2"/>
    <property type="match status" value="1"/>
</dbReference>
<evidence type="ECO:0000313" key="8">
    <source>
        <dbReference type="Proteomes" id="UP000224130"/>
    </source>
</evidence>
<dbReference type="GO" id="GO:0006355">
    <property type="term" value="P:regulation of DNA-templated transcription"/>
    <property type="evidence" value="ECO:0007669"/>
    <property type="project" value="InterPro"/>
</dbReference>
<dbReference type="InterPro" id="IPR013515">
    <property type="entry name" value="Phytochrome_cen-reg"/>
</dbReference>
<sequence>MAEQAFLAPGEAVDLDNCAREPIHIPGLVQPRGVLLALRTDDTVVTQCSANLADVLGVTVDDALGATLDAVVGADAARTVLDHVAAGGDPRLRNPLEIEIPVHGEPARFEAMLHHAPGDSADRPPVLVVELEPFSGHASLTYTSTYEPVRDALGELDRATSMTELYDVAVRRVRELTGFDRVMLYHFDADYNGEVVAEAKRADLNAFLGLHYPASDIPPQARALYEKNWIRLISDIGYTPVPIVPTDDPVTGQPLDLTYGTLRSVSPIHVEYLQNMGVGASMSISLLRDGRLWGLIACHHYSGAHAPSYAARTAAEFLGSVLSVRLVTQAEDDRASAARRSAGVLASLVAGTRDDDVPLVTALTGEPGLLDLVPADGVFVGAEGRTAHQGTTPDDETCLRLARAVAALGVEVLATDRLAADHPALAEIVPGVAGLLAARVPGGASVLWLRAEVLQTVDWGGDPHNKAIARREGDTVRLSPRKSFDRWREVVRGTSEPWIQEQVDVATSLRSYLGEGLLLRGRRDIRAATVLQRSLLPTSLPQVDGWTVEARYEPSGGGLAGGDWYDALALDDGRVVVSVGDVSGHGLGAAATMGQLRNALRALLLAGGDIVEAVGRVDHLLRTTLPGQAATLVLAAVEPGSADVTYVTAGHPPPVVVGPDGARVADVLGEPPLGVGRRGGRSGTVHVAPGGAVVLFSDGLVERRDESIVDSLDRLRVAAARSVDPATLVAQVRAPSSADDATVVVVRRDPPP</sequence>
<dbReference type="AlphaFoldDB" id="A0A2A9ETI4"/>
<dbReference type="InterPro" id="IPR016132">
    <property type="entry name" value="Phyto_chromo_attachment"/>
</dbReference>
<dbReference type="SUPFAM" id="SSF55781">
    <property type="entry name" value="GAF domain-like"/>
    <property type="match status" value="2"/>
</dbReference>
<dbReference type="SMART" id="SM00331">
    <property type="entry name" value="PP2C_SIG"/>
    <property type="match status" value="1"/>
</dbReference>
<keyword evidence="8" id="KW-1185">Reference proteome</keyword>
<keyword evidence="1" id="KW-0600">Photoreceptor protein</keyword>
<dbReference type="InterPro" id="IPR043150">
    <property type="entry name" value="Phytochrome_PHY_sf"/>
</dbReference>
<dbReference type="Pfam" id="PF01590">
    <property type="entry name" value="GAF"/>
    <property type="match status" value="1"/>
</dbReference>
<evidence type="ECO:0000259" key="6">
    <source>
        <dbReference type="PROSITE" id="PS50046"/>
    </source>
</evidence>
<keyword evidence="5" id="KW-0675">Receptor</keyword>
<evidence type="ECO:0000256" key="4">
    <source>
        <dbReference type="ARBA" id="ARBA00022991"/>
    </source>
</evidence>
<dbReference type="InterPro" id="IPR003018">
    <property type="entry name" value="GAF"/>
</dbReference>
<dbReference type="OrthoDB" id="23692at2"/>
<dbReference type="SUPFAM" id="SSF81606">
    <property type="entry name" value="PP2C-like"/>
    <property type="match status" value="1"/>
</dbReference>
<dbReference type="Gene3D" id="3.60.40.10">
    <property type="entry name" value="PPM-type phosphatase domain"/>
    <property type="match status" value="1"/>
</dbReference>
<dbReference type="InterPro" id="IPR052016">
    <property type="entry name" value="Bact_Sigma-Reg"/>
</dbReference>
<accession>A0A2A9ETI4</accession>
<dbReference type="PANTHER" id="PTHR43156:SF2">
    <property type="entry name" value="STAGE II SPORULATION PROTEIN E"/>
    <property type="match status" value="1"/>
</dbReference>
<dbReference type="InterPro" id="IPR001294">
    <property type="entry name" value="Phytochrome"/>
</dbReference>
<gene>
    <name evidence="7" type="ORF">ATJ88_0187</name>
</gene>
<dbReference type="SMART" id="SM00065">
    <property type="entry name" value="GAF"/>
    <property type="match status" value="1"/>
</dbReference>
<keyword evidence="2" id="KW-0716">Sensory transduction</keyword>
<dbReference type="Pfam" id="PF00360">
    <property type="entry name" value="PHY"/>
    <property type="match status" value="1"/>
</dbReference>
<dbReference type="InterPro" id="IPR013654">
    <property type="entry name" value="PAS_2"/>
</dbReference>
<dbReference type="EMBL" id="PDJJ01000001">
    <property type="protein sequence ID" value="PFG41545.1"/>
    <property type="molecule type" value="Genomic_DNA"/>
</dbReference>
<keyword evidence="3" id="KW-0378">Hydrolase</keyword>
<dbReference type="Gene3D" id="3.30.450.20">
    <property type="entry name" value="PAS domain"/>
    <property type="match status" value="1"/>
</dbReference>
<organism evidence="7 8">
    <name type="scientific">Isoptericola jiangsuensis</name>
    <dbReference type="NCBI Taxonomy" id="548579"/>
    <lineage>
        <taxon>Bacteria</taxon>
        <taxon>Bacillati</taxon>
        <taxon>Actinomycetota</taxon>
        <taxon>Actinomycetes</taxon>
        <taxon>Micrococcales</taxon>
        <taxon>Promicromonosporaceae</taxon>
        <taxon>Isoptericola</taxon>
    </lineage>
</organism>
<dbReference type="InterPro" id="IPR036457">
    <property type="entry name" value="PPM-type-like_dom_sf"/>
</dbReference>
<dbReference type="RefSeq" id="WP_098462050.1">
    <property type="nucleotide sequence ID" value="NZ_PDJJ01000001.1"/>
</dbReference>
<evidence type="ECO:0000313" key="7">
    <source>
        <dbReference type="EMBL" id="PFG41545.1"/>
    </source>
</evidence>
<dbReference type="InterPro" id="IPR001932">
    <property type="entry name" value="PPM-type_phosphatase-like_dom"/>
</dbReference>
<dbReference type="InterPro" id="IPR035965">
    <property type="entry name" value="PAS-like_dom_sf"/>
</dbReference>
<dbReference type="Proteomes" id="UP000224130">
    <property type="component" value="Unassembled WGS sequence"/>
</dbReference>
<evidence type="ECO:0000256" key="2">
    <source>
        <dbReference type="ARBA" id="ARBA00022606"/>
    </source>
</evidence>
<proteinExistence type="predicted"/>
<dbReference type="Pfam" id="PF08446">
    <property type="entry name" value="PAS_2"/>
    <property type="match status" value="1"/>
</dbReference>
<evidence type="ECO:0000256" key="5">
    <source>
        <dbReference type="ARBA" id="ARBA00023170"/>
    </source>
</evidence>
<comment type="caution">
    <text evidence="7">The sequence shown here is derived from an EMBL/GenBank/DDBJ whole genome shotgun (WGS) entry which is preliminary data.</text>
</comment>